<name>D1Z0V3_METPS</name>
<dbReference type="KEGG" id="mpd:MCP_2253"/>
<dbReference type="InterPro" id="IPR000014">
    <property type="entry name" value="PAS"/>
</dbReference>
<dbReference type="SUPFAM" id="SSF55785">
    <property type="entry name" value="PYP-like sensor domain (PAS domain)"/>
    <property type="match status" value="1"/>
</dbReference>
<dbReference type="Gene3D" id="3.30.450.20">
    <property type="entry name" value="PAS domain"/>
    <property type="match status" value="1"/>
</dbReference>
<evidence type="ECO:0000313" key="3">
    <source>
        <dbReference type="EMBL" id="BAI62325.1"/>
    </source>
</evidence>
<dbReference type="InterPro" id="IPR001610">
    <property type="entry name" value="PAC"/>
</dbReference>
<dbReference type="InterPro" id="IPR052155">
    <property type="entry name" value="Biofilm_reg_signaling"/>
</dbReference>
<dbReference type="InterPro" id="IPR035965">
    <property type="entry name" value="PAS-like_dom_sf"/>
</dbReference>
<dbReference type="AlphaFoldDB" id="D1Z0V3"/>
<reference evidence="3 4" key="1">
    <citation type="journal article" date="2007" name="Appl. Environ. Microbiol.">
        <title>Isolation of key methanogens for global methane emission from rice paddy fields: a novel isolate affiliated with the clone cluster rice cluster I.</title>
        <authorList>
            <person name="Sakai S."/>
            <person name="Imachi H."/>
            <person name="Sekiguchi Y."/>
            <person name="Ohashi A."/>
            <person name="Harada H."/>
            <person name="Kamagata Y."/>
        </authorList>
    </citation>
    <scope>NUCLEOTIDE SEQUENCE [LARGE SCALE GENOMIC DNA]</scope>
    <source>
        <strain evidence="4">DSM 17711 / JCM 13418 / NBRC 101707 / SANAE</strain>
    </source>
</reference>
<gene>
    <name evidence="3" type="ordered locus">MCP_2253</name>
</gene>
<dbReference type="CDD" id="cd00130">
    <property type="entry name" value="PAS"/>
    <property type="match status" value="1"/>
</dbReference>
<reference evidence="4" key="3">
    <citation type="journal article" date="2011" name="PLoS ONE">
        <title>Genome sequence of a mesophilic hydrogenotrophic methanogen Methanocella paludicola, the first cultivated representative of the order Methanocellales.</title>
        <authorList>
            <person name="Sakai S."/>
            <person name="Takaki Y."/>
            <person name="Shimamura S."/>
            <person name="Sekine M."/>
            <person name="Tajima T."/>
            <person name="Kosugi H."/>
            <person name="Ichikawa N."/>
            <person name="Tasumi E."/>
            <person name="Hiraki A.T."/>
            <person name="Shimizu A."/>
            <person name="Kato Y."/>
            <person name="Nishiko R."/>
            <person name="Mori K."/>
            <person name="Fujita N."/>
            <person name="Imachi H."/>
            <person name="Takai K."/>
        </authorList>
    </citation>
    <scope>NUCLEOTIDE SEQUENCE [LARGE SCALE GENOMIC DNA]</scope>
    <source>
        <strain evidence="4">DSM 17711 / JCM 13418 / NBRC 101707 / SANAE</strain>
    </source>
</reference>
<dbReference type="STRING" id="304371.MCP_2253"/>
<dbReference type="SMART" id="SM00091">
    <property type="entry name" value="PAS"/>
    <property type="match status" value="1"/>
</dbReference>
<evidence type="ECO:0000259" key="1">
    <source>
        <dbReference type="PROSITE" id="PS50112"/>
    </source>
</evidence>
<dbReference type="PROSITE" id="PS50112">
    <property type="entry name" value="PAS"/>
    <property type="match status" value="1"/>
</dbReference>
<dbReference type="NCBIfam" id="TIGR00229">
    <property type="entry name" value="sensory_box"/>
    <property type="match status" value="1"/>
</dbReference>
<reference evidence="3 4" key="2">
    <citation type="journal article" date="2008" name="Int. J. Syst. Evol. Microbiol.">
        <title>Methanocella paludicola gen. nov., sp. nov., a methane-producing archaeon, the first isolate of the lineage 'Rice Cluster I', and proposal of the new archaeal order Methanocellales ord. nov.</title>
        <authorList>
            <person name="Sakai S."/>
            <person name="Imachi H."/>
            <person name="Hanada S."/>
            <person name="Ohashi A."/>
            <person name="Harada H."/>
            <person name="Kamagata Y."/>
        </authorList>
    </citation>
    <scope>NUCLEOTIDE SEQUENCE [LARGE SCALE GENOMIC DNA]</scope>
    <source>
        <strain evidence="4">DSM 17711 / JCM 13418 / NBRC 101707 / SANAE</strain>
    </source>
</reference>
<feature type="domain" description="PAS" evidence="1">
    <location>
        <begin position="19"/>
        <end position="69"/>
    </location>
</feature>
<keyword evidence="4" id="KW-1185">Reference proteome</keyword>
<proteinExistence type="predicted"/>
<dbReference type="SMART" id="SM00086">
    <property type="entry name" value="PAC"/>
    <property type="match status" value="1"/>
</dbReference>
<sequence length="134" mass="14967">MQADSDASKRQLTQCVGLLLEVVEGSSQPFVIADASGLIAGCNGAFCRLVGYPADELRSKRIAELTPQEWRKQESGIIAGQVRSKMPAIYRKEYVRKDGSRVPVELYDHVIFDKAGHPLYFYAFVTDVTERKGR</sequence>
<evidence type="ECO:0000313" key="4">
    <source>
        <dbReference type="Proteomes" id="UP000001882"/>
    </source>
</evidence>
<dbReference type="InParanoid" id="D1Z0V3"/>
<dbReference type="EMBL" id="AP011532">
    <property type="protein sequence ID" value="BAI62325.1"/>
    <property type="molecule type" value="Genomic_DNA"/>
</dbReference>
<organism evidence="3 4">
    <name type="scientific">Methanocella paludicola (strain DSM 17711 / JCM 13418 / NBRC 101707 / SANAE)</name>
    <dbReference type="NCBI Taxonomy" id="304371"/>
    <lineage>
        <taxon>Archaea</taxon>
        <taxon>Methanobacteriati</taxon>
        <taxon>Methanobacteriota</taxon>
        <taxon>Stenosarchaea group</taxon>
        <taxon>Methanomicrobia</taxon>
        <taxon>Methanocellales</taxon>
        <taxon>Methanocellaceae</taxon>
        <taxon>Methanocella</taxon>
    </lineage>
</organism>
<dbReference type="PANTHER" id="PTHR44757:SF2">
    <property type="entry name" value="BIOFILM ARCHITECTURE MAINTENANCE PROTEIN MBAA"/>
    <property type="match status" value="1"/>
</dbReference>
<accession>D1Z0V3</accession>
<feature type="domain" description="PAC" evidence="2">
    <location>
        <begin position="88"/>
        <end position="134"/>
    </location>
</feature>
<dbReference type="eggNOG" id="arCOG06192">
    <property type="taxonomic scope" value="Archaea"/>
</dbReference>
<dbReference type="Pfam" id="PF13426">
    <property type="entry name" value="PAS_9"/>
    <property type="match status" value="1"/>
</dbReference>
<dbReference type="PANTHER" id="PTHR44757">
    <property type="entry name" value="DIGUANYLATE CYCLASE DGCP"/>
    <property type="match status" value="1"/>
</dbReference>
<dbReference type="InterPro" id="IPR000700">
    <property type="entry name" value="PAS-assoc_C"/>
</dbReference>
<dbReference type="PROSITE" id="PS50113">
    <property type="entry name" value="PAC"/>
    <property type="match status" value="1"/>
</dbReference>
<dbReference type="Proteomes" id="UP000001882">
    <property type="component" value="Chromosome"/>
</dbReference>
<evidence type="ECO:0000259" key="2">
    <source>
        <dbReference type="PROSITE" id="PS50113"/>
    </source>
</evidence>
<protein>
    <submittedName>
        <fullName evidence="3">Signaling protein</fullName>
    </submittedName>
</protein>